<feature type="domain" description="Sigma-54 factor interaction" evidence="6">
    <location>
        <begin position="276"/>
        <end position="505"/>
    </location>
</feature>
<dbReference type="Pfam" id="PF13426">
    <property type="entry name" value="PAS_9"/>
    <property type="match status" value="1"/>
</dbReference>
<keyword evidence="10" id="KW-1185">Reference proteome</keyword>
<dbReference type="Proteomes" id="UP000473885">
    <property type="component" value="Unassembled WGS sequence"/>
</dbReference>
<evidence type="ECO:0000259" key="8">
    <source>
        <dbReference type="PROSITE" id="PS51371"/>
    </source>
</evidence>
<dbReference type="PANTHER" id="PTHR32071:SF57">
    <property type="entry name" value="C4-DICARBOXYLATE TRANSPORT TRANSCRIPTIONAL REGULATORY PROTEIN DCTD"/>
    <property type="match status" value="1"/>
</dbReference>
<dbReference type="InterPro" id="IPR048106">
    <property type="entry name" value="PrdR-like"/>
</dbReference>
<feature type="domain" description="CBS" evidence="8">
    <location>
        <begin position="15"/>
        <end position="73"/>
    </location>
</feature>
<dbReference type="GO" id="GO:0043565">
    <property type="term" value="F:sequence-specific DNA binding"/>
    <property type="evidence" value="ECO:0007669"/>
    <property type="project" value="InterPro"/>
</dbReference>
<dbReference type="SUPFAM" id="SSF52540">
    <property type="entry name" value="P-loop containing nucleoside triphosphate hydrolases"/>
    <property type="match status" value="1"/>
</dbReference>
<dbReference type="CDD" id="cd00009">
    <property type="entry name" value="AAA"/>
    <property type="match status" value="1"/>
</dbReference>
<dbReference type="Gene3D" id="1.10.8.60">
    <property type="match status" value="1"/>
</dbReference>
<feature type="domain" description="CBS" evidence="8">
    <location>
        <begin position="79"/>
        <end position="135"/>
    </location>
</feature>
<dbReference type="InterPro" id="IPR002197">
    <property type="entry name" value="HTH_Fis"/>
</dbReference>
<dbReference type="PROSITE" id="PS51371">
    <property type="entry name" value="CBS"/>
    <property type="match status" value="2"/>
</dbReference>
<evidence type="ECO:0000313" key="10">
    <source>
        <dbReference type="Proteomes" id="UP000473885"/>
    </source>
</evidence>
<keyword evidence="5" id="KW-0129">CBS domain</keyword>
<dbReference type="Pfam" id="PF02954">
    <property type="entry name" value="HTH_8"/>
    <property type="match status" value="1"/>
</dbReference>
<dbReference type="InterPro" id="IPR000014">
    <property type="entry name" value="PAS"/>
</dbReference>
<evidence type="ECO:0000313" key="9">
    <source>
        <dbReference type="EMBL" id="NEZ46028.1"/>
    </source>
</evidence>
<comment type="caution">
    <text evidence="9">The sequence shown here is derived from an EMBL/GenBank/DDBJ whole genome shotgun (WGS) entry which is preliminary data.</text>
</comment>
<organism evidence="9 10">
    <name type="scientific">Clostridium niameyense</name>
    <dbReference type="NCBI Taxonomy" id="1622073"/>
    <lineage>
        <taxon>Bacteria</taxon>
        <taxon>Bacillati</taxon>
        <taxon>Bacillota</taxon>
        <taxon>Clostridia</taxon>
        <taxon>Eubacteriales</taxon>
        <taxon>Clostridiaceae</taxon>
        <taxon>Clostridium</taxon>
    </lineage>
</organism>
<dbReference type="Gene3D" id="3.30.450.20">
    <property type="entry name" value="PAS domain"/>
    <property type="match status" value="1"/>
</dbReference>
<dbReference type="PROSITE" id="PS50112">
    <property type="entry name" value="PAS"/>
    <property type="match status" value="1"/>
</dbReference>
<dbReference type="EMBL" id="SXDP01000001">
    <property type="protein sequence ID" value="NEZ46028.1"/>
    <property type="molecule type" value="Genomic_DNA"/>
</dbReference>
<evidence type="ECO:0000256" key="1">
    <source>
        <dbReference type="ARBA" id="ARBA00022741"/>
    </source>
</evidence>
<sequence>MNGGIELIYTVKSIMRKDFVKITSKEQVSKAILNIDKCGRDELIVVDEKDEFIGILTKDHLYKIQRKEKNSDKIVENYINKKYVTIFLEESIISAKEIMRKNKIHILPVLNKNKQVIGIVRLDDLNNELYFSIKELYNLQDKILENMHEAVCITNDKGVVIYWNKSSEELYGVKREDIIKKPIHKVFPNPLIYKVLKNPRKITNVYNEPFPGKTVILSTVPIFNSKNKLVAVVSTDRDITEVISLSKELMKEKNKVEFFESAYKKEIASNYNFSSIIGRSAKIIENIIIAKKVAPTSASVLVTGESGTGKEVFAKAIHKASGRTGNFVAINCSAIPENLFESELFGYTGGTFTGSLKEGKIGKFEFANNGTLFLDEIGDMPLSMQAKLLRVLQDGMVYRIGSQKGVKVNCRIIAATNRDLPSMIKKNTFREDLFYRFAVVQIELPPLRERQEDIKEFVDLFISQVCEKEGINISNIDKEVYKVLTEYKWEGNIRELKNVVERMVVLSTDGEVTLKSVPVYIRDYVSDIERDTFYKYDLNQVVKSTERKIIREVMALTKGNKKKAAEILNIKRSTLYYKLNQYELI</sequence>
<dbReference type="PANTHER" id="PTHR32071">
    <property type="entry name" value="TRANSCRIPTIONAL REGULATORY PROTEIN"/>
    <property type="match status" value="1"/>
</dbReference>
<evidence type="ECO:0000259" key="6">
    <source>
        <dbReference type="PROSITE" id="PS50045"/>
    </source>
</evidence>
<name>A0A6M0R9Z7_9CLOT</name>
<dbReference type="Pfam" id="PF00571">
    <property type="entry name" value="CBS"/>
    <property type="match status" value="2"/>
</dbReference>
<dbReference type="FunFam" id="3.40.50.300:FF:000006">
    <property type="entry name" value="DNA-binding transcriptional regulator NtrC"/>
    <property type="match status" value="1"/>
</dbReference>
<dbReference type="Pfam" id="PF00158">
    <property type="entry name" value="Sigma54_activat"/>
    <property type="match status" value="1"/>
</dbReference>
<dbReference type="SUPFAM" id="SSF55785">
    <property type="entry name" value="PYP-like sensor domain (PAS domain)"/>
    <property type="match status" value="1"/>
</dbReference>
<dbReference type="InterPro" id="IPR027417">
    <property type="entry name" value="P-loop_NTPase"/>
</dbReference>
<keyword evidence="4" id="KW-0804">Transcription</keyword>
<dbReference type="NCBIfam" id="NF041552">
    <property type="entry name" value="TF_PrdR"/>
    <property type="match status" value="1"/>
</dbReference>
<evidence type="ECO:0000256" key="3">
    <source>
        <dbReference type="ARBA" id="ARBA00023015"/>
    </source>
</evidence>
<keyword evidence="1" id="KW-0547">Nucleotide-binding</keyword>
<dbReference type="PROSITE" id="PS00675">
    <property type="entry name" value="SIGMA54_INTERACT_1"/>
    <property type="match status" value="1"/>
</dbReference>
<dbReference type="InterPro" id="IPR058031">
    <property type="entry name" value="AAA_lid_NorR"/>
</dbReference>
<proteinExistence type="predicted"/>
<keyword evidence="2" id="KW-0067">ATP-binding</keyword>
<dbReference type="PROSITE" id="PS50045">
    <property type="entry name" value="SIGMA54_INTERACT_4"/>
    <property type="match status" value="1"/>
</dbReference>
<dbReference type="PRINTS" id="PR01590">
    <property type="entry name" value="HTHFIS"/>
</dbReference>
<dbReference type="CDD" id="cd00130">
    <property type="entry name" value="PAS"/>
    <property type="match status" value="1"/>
</dbReference>
<dbReference type="Gene3D" id="3.40.50.300">
    <property type="entry name" value="P-loop containing nucleotide triphosphate hydrolases"/>
    <property type="match status" value="1"/>
</dbReference>
<dbReference type="Gene3D" id="3.10.580.10">
    <property type="entry name" value="CBS-domain"/>
    <property type="match status" value="1"/>
</dbReference>
<dbReference type="Pfam" id="PF25601">
    <property type="entry name" value="AAA_lid_14"/>
    <property type="match status" value="1"/>
</dbReference>
<dbReference type="InterPro" id="IPR002078">
    <property type="entry name" value="Sigma_54_int"/>
</dbReference>
<keyword evidence="3" id="KW-0805">Transcription regulation</keyword>
<dbReference type="Gene3D" id="1.10.10.60">
    <property type="entry name" value="Homeodomain-like"/>
    <property type="match status" value="1"/>
</dbReference>
<dbReference type="NCBIfam" id="TIGR00229">
    <property type="entry name" value="sensory_box"/>
    <property type="match status" value="1"/>
</dbReference>
<dbReference type="InterPro" id="IPR035965">
    <property type="entry name" value="PAS-like_dom_sf"/>
</dbReference>
<dbReference type="SMART" id="SM00382">
    <property type="entry name" value="AAA"/>
    <property type="match status" value="1"/>
</dbReference>
<evidence type="ECO:0000256" key="5">
    <source>
        <dbReference type="PROSITE-ProRule" id="PRU00703"/>
    </source>
</evidence>
<accession>A0A6M0R9Z7</accession>
<evidence type="ECO:0000256" key="2">
    <source>
        <dbReference type="ARBA" id="ARBA00022840"/>
    </source>
</evidence>
<dbReference type="InterPro" id="IPR025662">
    <property type="entry name" value="Sigma_54_int_dom_ATP-bd_1"/>
</dbReference>
<evidence type="ECO:0000256" key="4">
    <source>
        <dbReference type="ARBA" id="ARBA00023163"/>
    </source>
</evidence>
<dbReference type="InterPro" id="IPR003593">
    <property type="entry name" value="AAA+_ATPase"/>
</dbReference>
<dbReference type="RefSeq" id="WP_163248328.1">
    <property type="nucleotide sequence ID" value="NZ_SXDP01000001.1"/>
</dbReference>
<dbReference type="SUPFAM" id="SSF46689">
    <property type="entry name" value="Homeodomain-like"/>
    <property type="match status" value="1"/>
</dbReference>
<dbReference type="GO" id="GO:0006355">
    <property type="term" value="P:regulation of DNA-templated transcription"/>
    <property type="evidence" value="ECO:0007669"/>
    <property type="project" value="InterPro"/>
</dbReference>
<dbReference type="AlphaFoldDB" id="A0A6M0R9Z7"/>
<feature type="domain" description="PAS" evidence="7">
    <location>
        <begin position="142"/>
        <end position="181"/>
    </location>
</feature>
<dbReference type="InterPro" id="IPR025943">
    <property type="entry name" value="Sigma_54_int_dom_ATP-bd_2"/>
</dbReference>
<dbReference type="SMART" id="SM00116">
    <property type="entry name" value="CBS"/>
    <property type="match status" value="2"/>
</dbReference>
<dbReference type="PROSITE" id="PS00676">
    <property type="entry name" value="SIGMA54_INTERACT_2"/>
    <property type="match status" value="1"/>
</dbReference>
<dbReference type="InterPro" id="IPR046342">
    <property type="entry name" value="CBS_dom_sf"/>
</dbReference>
<dbReference type="CDD" id="cd02205">
    <property type="entry name" value="CBS_pair_SF"/>
    <property type="match status" value="1"/>
</dbReference>
<dbReference type="InterPro" id="IPR000644">
    <property type="entry name" value="CBS_dom"/>
</dbReference>
<dbReference type="InterPro" id="IPR009057">
    <property type="entry name" value="Homeodomain-like_sf"/>
</dbReference>
<reference evidence="9 10" key="1">
    <citation type="submission" date="2019-04" db="EMBL/GenBank/DDBJ databases">
        <title>Genome sequencing of Clostridium botulinum Groups I-IV and Clostridium butyricum.</title>
        <authorList>
            <person name="Brunt J."/>
            <person name="Van Vliet A.H.M."/>
            <person name="Stringer S.C."/>
            <person name="Carter A.T."/>
            <person name="Peck M.W."/>
        </authorList>
    </citation>
    <scope>NUCLEOTIDE SEQUENCE [LARGE SCALE GENOMIC DNA]</scope>
    <source>
        <strain evidence="9 10">IFR 18/094</strain>
    </source>
</reference>
<gene>
    <name evidence="9" type="ORF">FDF74_02235</name>
</gene>
<dbReference type="SMART" id="SM00091">
    <property type="entry name" value="PAS"/>
    <property type="match status" value="1"/>
</dbReference>
<evidence type="ECO:0000259" key="7">
    <source>
        <dbReference type="PROSITE" id="PS50112"/>
    </source>
</evidence>
<dbReference type="SUPFAM" id="SSF54631">
    <property type="entry name" value="CBS-domain pair"/>
    <property type="match status" value="1"/>
</dbReference>
<protein>
    <submittedName>
        <fullName evidence="9">CBS domain-containing protein</fullName>
    </submittedName>
</protein>
<dbReference type="GO" id="GO:0005524">
    <property type="term" value="F:ATP binding"/>
    <property type="evidence" value="ECO:0007669"/>
    <property type="project" value="UniProtKB-KW"/>
</dbReference>